<dbReference type="PRINTS" id="PR02102">
    <property type="entry name" value="PROTEININCA1"/>
</dbReference>
<dbReference type="GO" id="GO:0004861">
    <property type="term" value="F:cyclin-dependent protein serine/threonine kinase inhibitor activity"/>
    <property type="evidence" value="ECO:0007669"/>
    <property type="project" value="TreeGrafter"/>
</dbReference>
<proteinExistence type="predicted"/>
<dbReference type="Pfam" id="PF15142">
    <property type="entry name" value="INCA1"/>
    <property type="match status" value="1"/>
</dbReference>
<dbReference type="KEGG" id="hgl:101723760"/>
<accession>A0AAX6PQB6</accession>
<dbReference type="GeneID" id="101723760"/>
<organism evidence="1 2">
    <name type="scientific">Heterocephalus glaber</name>
    <name type="common">Naked mole rat</name>
    <dbReference type="NCBI Taxonomy" id="10181"/>
    <lineage>
        <taxon>Eukaryota</taxon>
        <taxon>Metazoa</taxon>
        <taxon>Chordata</taxon>
        <taxon>Craniata</taxon>
        <taxon>Vertebrata</taxon>
        <taxon>Euteleostomi</taxon>
        <taxon>Mammalia</taxon>
        <taxon>Eutheria</taxon>
        <taxon>Euarchontoglires</taxon>
        <taxon>Glires</taxon>
        <taxon>Rodentia</taxon>
        <taxon>Hystricomorpha</taxon>
        <taxon>Bathyergidae</taxon>
        <taxon>Heterocephalus</taxon>
    </lineage>
</organism>
<dbReference type="RefSeq" id="XP_004857379.1">
    <property type="nucleotide sequence ID" value="XM_004857322.3"/>
</dbReference>
<evidence type="ECO:0000313" key="2">
    <source>
        <dbReference type="RefSeq" id="XP_004857379.1"/>
    </source>
</evidence>
<dbReference type="PANTHER" id="PTHR37341:SF1">
    <property type="entry name" value="PROTEIN INCA1"/>
    <property type="match status" value="1"/>
</dbReference>
<dbReference type="CTD" id="388324"/>
<keyword evidence="1" id="KW-1185">Reference proteome</keyword>
<dbReference type="InterPro" id="IPR026238">
    <property type="entry name" value="INCA1"/>
</dbReference>
<reference evidence="2" key="1">
    <citation type="submission" date="2025-08" db="UniProtKB">
        <authorList>
            <consortium name="RefSeq"/>
        </authorList>
    </citation>
    <scope>IDENTIFICATION</scope>
</reference>
<gene>
    <name evidence="2" type="primary">Inca1</name>
</gene>
<protein>
    <submittedName>
        <fullName evidence="2">Protein INCA1 isoform X1</fullName>
    </submittedName>
</protein>
<name>A0AAX6PQB6_HETGA</name>
<sequence>MQVQEDEANLLPFAKCSRVVLRSPPASLPSQGLRLTPNRYGDIFWENLTQRPSRVWMEEQYIPSMLRATGCSQLGSCPPPEGLPPPEMLCRRRRRPRLDRMQQGPGGIPARVRAVAYHLEDLRRRQRTINEIKKAQWGISEAAPEPLVVPEGGCGFLSTSQYPDLEKEKATYPQEEDHFIIPGRAQLLWSPWSPLGQEGACASRQQSSLVYSTVTARRNPVCNPWGMEFESEE</sequence>
<evidence type="ECO:0000313" key="1">
    <source>
        <dbReference type="Proteomes" id="UP000694906"/>
    </source>
</evidence>
<dbReference type="GO" id="GO:0008285">
    <property type="term" value="P:negative regulation of cell population proliferation"/>
    <property type="evidence" value="ECO:0007669"/>
    <property type="project" value="TreeGrafter"/>
</dbReference>
<dbReference type="Proteomes" id="UP000694906">
    <property type="component" value="Unplaced"/>
</dbReference>
<dbReference type="PANTHER" id="PTHR37341">
    <property type="entry name" value="PROTEIN INCA1"/>
    <property type="match status" value="1"/>
</dbReference>
<dbReference type="AlphaFoldDB" id="A0AAX6PQB6"/>
<dbReference type="GO" id="GO:0005737">
    <property type="term" value="C:cytoplasm"/>
    <property type="evidence" value="ECO:0007669"/>
    <property type="project" value="TreeGrafter"/>
</dbReference>
<dbReference type="GO" id="GO:0030332">
    <property type="term" value="F:cyclin binding"/>
    <property type="evidence" value="ECO:0007669"/>
    <property type="project" value="TreeGrafter"/>
</dbReference>